<sequence length="467" mass="54597">MAELMKKQPLVSCIVIFFNAGEKFFIEAIESIFAQTYENWELLLANDGSTDESTAIALKYAQEYPHKVRYLEHEGHQNRGMSATRNLGIRHAKGEYIAFLDADDVWLPQKLEQQVPLLESYPEAAMLYSRTQYWFSWMKDNPATSTLKSDAIRGDYMTITSIKFDQLIEPPTQLLVLLKTPNIHPCTCSILIRRQVFDTLGFFEEAFRGANEDMVFHSKIFLKFPVYVSSGCWDRYRKHEDSYWGNLSRQGTLSEMVQAGRLKYLNWLEQYLQEQNIQDREIWQELQKALWPHRHLVLFRLLQLPQNFIKQTKHFSKHLANRLLPAHTRQSIEEYVRLILFQGGVKLISSSPEIHHYPNDWIVLCVVSNGEFYIETFINHYFSIGAKHIIFLDNGSTDRTINLASKHGNVTILQTTFKHPVYNRAMKKYLINRFAKNRLFIFAEVDELFTSPLKEKEEHSLSQASPI</sequence>
<dbReference type="InterPro" id="IPR001173">
    <property type="entry name" value="Glyco_trans_2-like"/>
</dbReference>
<dbReference type="Pfam" id="PF00535">
    <property type="entry name" value="Glycos_transf_2"/>
    <property type="match status" value="1"/>
</dbReference>
<reference evidence="2 3" key="1">
    <citation type="submission" date="2012-06" db="EMBL/GenBank/DDBJ databases">
        <title>Finished chromosome of genome of Crinalium epipsammum PCC 9333.</title>
        <authorList>
            <consortium name="US DOE Joint Genome Institute"/>
            <person name="Gugger M."/>
            <person name="Coursin T."/>
            <person name="Rippka R."/>
            <person name="Tandeau De Marsac N."/>
            <person name="Huntemann M."/>
            <person name="Wei C.-L."/>
            <person name="Han J."/>
            <person name="Detter J.C."/>
            <person name="Han C."/>
            <person name="Tapia R."/>
            <person name="Davenport K."/>
            <person name="Daligault H."/>
            <person name="Erkkila T."/>
            <person name="Gu W."/>
            <person name="Munk A.C.C."/>
            <person name="Teshima H."/>
            <person name="Xu Y."/>
            <person name="Chain P."/>
            <person name="Chen A."/>
            <person name="Krypides N."/>
            <person name="Mavromatis K."/>
            <person name="Markowitz V."/>
            <person name="Szeto E."/>
            <person name="Ivanova N."/>
            <person name="Mikhailova N."/>
            <person name="Ovchinnikova G."/>
            <person name="Pagani I."/>
            <person name="Pati A."/>
            <person name="Goodwin L."/>
            <person name="Peters L."/>
            <person name="Pitluck S."/>
            <person name="Woyke T."/>
            <person name="Kerfeld C."/>
        </authorList>
    </citation>
    <scope>NUCLEOTIDE SEQUENCE [LARGE SCALE GENOMIC DNA]</scope>
    <source>
        <strain evidence="2 3">PCC 9333</strain>
    </source>
</reference>
<dbReference type="SUPFAM" id="SSF53448">
    <property type="entry name" value="Nucleotide-diphospho-sugar transferases"/>
    <property type="match status" value="1"/>
</dbReference>
<keyword evidence="2" id="KW-0808">Transferase</keyword>
<dbReference type="InterPro" id="IPR029044">
    <property type="entry name" value="Nucleotide-diphossugar_trans"/>
</dbReference>
<dbReference type="EMBL" id="CP003620">
    <property type="protein sequence ID" value="AFZ13622.1"/>
    <property type="molecule type" value="Genomic_DNA"/>
</dbReference>
<name>K9W1L1_9CYAN</name>
<dbReference type="PANTHER" id="PTHR22916">
    <property type="entry name" value="GLYCOSYLTRANSFERASE"/>
    <property type="match status" value="1"/>
</dbReference>
<evidence type="ECO:0000313" key="2">
    <source>
        <dbReference type="EMBL" id="AFZ13622.1"/>
    </source>
</evidence>
<dbReference type="AlphaFoldDB" id="K9W1L1"/>
<dbReference type="PANTHER" id="PTHR22916:SF3">
    <property type="entry name" value="UDP-GLCNAC:BETAGAL BETA-1,3-N-ACETYLGLUCOSAMINYLTRANSFERASE-LIKE PROTEIN 1"/>
    <property type="match status" value="1"/>
</dbReference>
<feature type="domain" description="Glycosyltransferase 2-like" evidence="1">
    <location>
        <begin position="12"/>
        <end position="199"/>
    </location>
</feature>
<dbReference type="Gene3D" id="3.90.550.10">
    <property type="entry name" value="Spore Coat Polysaccharide Biosynthesis Protein SpsA, Chain A"/>
    <property type="match status" value="1"/>
</dbReference>
<organism evidence="2 3">
    <name type="scientific">Crinalium epipsammum PCC 9333</name>
    <dbReference type="NCBI Taxonomy" id="1173022"/>
    <lineage>
        <taxon>Bacteria</taxon>
        <taxon>Bacillati</taxon>
        <taxon>Cyanobacteriota</taxon>
        <taxon>Cyanophyceae</taxon>
        <taxon>Gomontiellales</taxon>
        <taxon>Gomontiellaceae</taxon>
        <taxon>Crinalium</taxon>
    </lineage>
</organism>
<dbReference type="GO" id="GO:0016758">
    <property type="term" value="F:hexosyltransferase activity"/>
    <property type="evidence" value="ECO:0007669"/>
    <property type="project" value="UniProtKB-ARBA"/>
</dbReference>
<dbReference type="KEGG" id="cep:Cri9333_2776"/>
<accession>K9W1L1</accession>
<dbReference type="eggNOG" id="COG1216">
    <property type="taxonomic scope" value="Bacteria"/>
</dbReference>
<dbReference type="STRING" id="1173022.Cri9333_2776"/>
<dbReference type="Pfam" id="PF13704">
    <property type="entry name" value="Glyco_tranf_2_4"/>
    <property type="match status" value="1"/>
</dbReference>
<proteinExistence type="predicted"/>
<evidence type="ECO:0000313" key="3">
    <source>
        <dbReference type="Proteomes" id="UP000010472"/>
    </source>
</evidence>
<dbReference type="CDD" id="cd00761">
    <property type="entry name" value="Glyco_tranf_GTA_type"/>
    <property type="match status" value="1"/>
</dbReference>
<dbReference type="PATRIC" id="fig|1173022.3.peg.3011"/>
<dbReference type="Proteomes" id="UP000010472">
    <property type="component" value="Chromosome"/>
</dbReference>
<protein>
    <submittedName>
        <fullName evidence="2">Glycosyl transferase family 2</fullName>
    </submittedName>
</protein>
<evidence type="ECO:0000259" key="1">
    <source>
        <dbReference type="Pfam" id="PF00535"/>
    </source>
</evidence>
<dbReference type="HOGENOM" id="CLU_025996_0_7_3"/>
<keyword evidence="3" id="KW-1185">Reference proteome</keyword>
<gene>
    <name evidence="2" type="ORF">Cri9333_2776</name>
</gene>